<evidence type="ECO:0000313" key="3">
    <source>
        <dbReference type="EMBL" id="MCF2564062.1"/>
    </source>
</evidence>
<feature type="domain" description="Putative auto-transporter adhesin head GIN" evidence="2">
    <location>
        <begin position="36"/>
        <end position="208"/>
    </location>
</feature>
<dbReference type="InterPro" id="IPR021255">
    <property type="entry name" value="DUF2807"/>
</dbReference>
<name>A0ABS9CIF0_9BACT</name>
<dbReference type="Pfam" id="PF10988">
    <property type="entry name" value="DUF2807"/>
    <property type="match status" value="1"/>
</dbReference>
<accession>A0ABS9CIF0</accession>
<feature type="signal peptide" evidence="1">
    <location>
        <begin position="1"/>
        <end position="23"/>
    </location>
</feature>
<organism evidence="3 4">
    <name type="scientific">Xylanibacter brevis</name>
    <dbReference type="NCBI Taxonomy" id="83231"/>
    <lineage>
        <taxon>Bacteria</taxon>
        <taxon>Pseudomonadati</taxon>
        <taxon>Bacteroidota</taxon>
        <taxon>Bacteroidia</taxon>
        <taxon>Bacteroidales</taxon>
        <taxon>Prevotellaceae</taxon>
        <taxon>Xylanibacter</taxon>
    </lineage>
</organism>
<protein>
    <submittedName>
        <fullName evidence="3">DUF2807 domain-containing protein</fullName>
    </submittedName>
</protein>
<sequence>MTMNKRCITTTLALLLTVLTVAAGTKIVETKPLQPFTVLNILGSAKVVYIQGSGHSVRLEGDKEEIDRLEIKQTDKHLNIGYKTTKIGGIYYMGNGSNNGSVTIYVTSPAINVINVTGSAEVEVDKYKVQTSMLTMNVTGSGSIHVKNASVGTATCNVAGSGCISVDELQAVNASLVVSGSGMVKAQVDCSDKLYCVVAGSGDVSVSGRTANYSKSVMGSGCVSDKKLKYTNLSNATRYDGKQAYVIDRTGRNQGNDTVNGIVANP</sequence>
<comment type="caution">
    <text evidence="3">The sequence shown here is derived from an EMBL/GenBank/DDBJ whole genome shotgun (WGS) entry which is preliminary data.</text>
</comment>
<feature type="chain" id="PRO_5045052490" evidence="1">
    <location>
        <begin position="24"/>
        <end position="266"/>
    </location>
</feature>
<evidence type="ECO:0000256" key="1">
    <source>
        <dbReference type="SAM" id="SignalP"/>
    </source>
</evidence>
<gene>
    <name evidence="3" type="ORF">I6E12_08050</name>
</gene>
<evidence type="ECO:0000313" key="4">
    <source>
        <dbReference type="Proteomes" id="UP001200470"/>
    </source>
</evidence>
<reference evidence="3 4" key="1">
    <citation type="submission" date="2020-12" db="EMBL/GenBank/DDBJ databases">
        <title>Whole genome sequences of gut porcine anaerobes.</title>
        <authorList>
            <person name="Kubasova T."/>
            <person name="Jahodarova E."/>
            <person name="Rychlik I."/>
        </authorList>
    </citation>
    <scope>NUCLEOTIDE SEQUENCE [LARGE SCALE GENOMIC DNA]</scope>
    <source>
        <strain evidence="3 4">An925</strain>
    </source>
</reference>
<dbReference type="EMBL" id="JADYTN010000016">
    <property type="protein sequence ID" value="MCF2564062.1"/>
    <property type="molecule type" value="Genomic_DNA"/>
</dbReference>
<keyword evidence="4" id="KW-1185">Reference proteome</keyword>
<dbReference type="Gene3D" id="2.160.20.120">
    <property type="match status" value="1"/>
</dbReference>
<dbReference type="Proteomes" id="UP001200470">
    <property type="component" value="Unassembled WGS sequence"/>
</dbReference>
<keyword evidence="1" id="KW-0732">Signal</keyword>
<evidence type="ECO:0000259" key="2">
    <source>
        <dbReference type="Pfam" id="PF10988"/>
    </source>
</evidence>
<proteinExistence type="predicted"/>